<dbReference type="Proteomes" id="UP000027222">
    <property type="component" value="Unassembled WGS sequence"/>
</dbReference>
<dbReference type="OrthoDB" id="408373at2759"/>
<dbReference type="PANTHER" id="PTHR43194">
    <property type="entry name" value="HYDROLASE ALPHA/BETA FOLD FAMILY"/>
    <property type="match status" value="1"/>
</dbReference>
<dbReference type="EMBL" id="KL142423">
    <property type="protein sequence ID" value="KDR66432.1"/>
    <property type="molecule type" value="Genomic_DNA"/>
</dbReference>
<feature type="domain" description="AB hydrolase-1" evidence="2">
    <location>
        <begin position="41"/>
        <end position="275"/>
    </location>
</feature>
<evidence type="ECO:0000259" key="2">
    <source>
        <dbReference type="Pfam" id="PF00561"/>
    </source>
</evidence>
<dbReference type="Pfam" id="PF00561">
    <property type="entry name" value="Abhydrolase_1"/>
    <property type="match status" value="1"/>
</dbReference>
<feature type="chain" id="PRO_5001645646" description="AB hydrolase-1 domain-containing protein" evidence="1">
    <location>
        <begin position="20"/>
        <end position="293"/>
    </location>
</feature>
<dbReference type="InterPro" id="IPR029058">
    <property type="entry name" value="AB_hydrolase_fold"/>
</dbReference>
<dbReference type="SUPFAM" id="SSF53474">
    <property type="entry name" value="alpha/beta-Hydrolases"/>
    <property type="match status" value="1"/>
</dbReference>
<sequence length="293" mass="31643">MKLTFLSCLGLGLVSVVNGIILQSSDGTEIFADAIGNPRNPPIVFVHGITLSALVWKDLFQDKRLLDHFYLVSYDLRGHGRSGKPNTTEAYVSNLFADDFAAVIKAFKVKSPLFVGWYWTVTSDIFAHLPPRTISGIVAVAATPSTGLAINAPTTIALLPGFSVTNDVAVDISTKSTFIDACFNDPSNVAIDIIWSWLASSVIQLPPITGLVGGRPQDTTKLFEAGAKGFPYLVISGTEDKIALNDNVTAEIEPHFTNLEVIRIQGGAHAVFIENEDEFVRALVPFANKILVL</sequence>
<proteinExistence type="predicted"/>
<dbReference type="AlphaFoldDB" id="A0A067S951"/>
<dbReference type="InterPro" id="IPR050228">
    <property type="entry name" value="Carboxylesterase_BioH"/>
</dbReference>
<feature type="signal peptide" evidence="1">
    <location>
        <begin position="1"/>
        <end position="19"/>
    </location>
</feature>
<dbReference type="InterPro" id="IPR000073">
    <property type="entry name" value="AB_hydrolase_1"/>
</dbReference>
<dbReference type="Gene3D" id="3.40.50.1820">
    <property type="entry name" value="alpha/beta hydrolase"/>
    <property type="match status" value="1"/>
</dbReference>
<name>A0A067S951_GALM3</name>
<evidence type="ECO:0000313" key="4">
    <source>
        <dbReference type="Proteomes" id="UP000027222"/>
    </source>
</evidence>
<keyword evidence="1" id="KW-0732">Signal</keyword>
<reference evidence="4" key="1">
    <citation type="journal article" date="2014" name="Proc. Natl. Acad. Sci. U.S.A.">
        <title>Extensive sampling of basidiomycete genomes demonstrates inadequacy of the white-rot/brown-rot paradigm for wood decay fungi.</title>
        <authorList>
            <person name="Riley R."/>
            <person name="Salamov A.A."/>
            <person name="Brown D.W."/>
            <person name="Nagy L.G."/>
            <person name="Floudas D."/>
            <person name="Held B.W."/>
            <person name="Levasseur A."/>
            <person name="Lombard V."/>
            <person name="Morin E."/>
            <person name="Otillar R."/>
            <person name="Lindquist E.A."/>
            <person name="Sun H."/>
            <person name="LaButti K.M."/>
            <person name="Schmutz J."/>
            <person name="Jabbour D."/>
            <person name="Luo H."/>
            <person name="Baker S.E."/>
            <person name="Pisabarro A.G."/>
            <person name="Walton J.D."/>
            <person name="Blanchette R.A."/>
            <person name="Henrissat B."/>
            <person name="Martin F."/>
            <person name="Cullen D."/>
            <person name="Hibbett D.S."/>
            <person name="Grigoriev I.V."/>
        </authorList>
    </citation>
    <scope>NUCLEOTIDE SEQUENCE [LARGE SCALE GENOMIC DNA]</scope>
    <source>
        <strain evidence="4">CBS 339.88</strain>
    </source>
</reference>
<accession>A0A067S951</accession>
<dbReference type="HOGENOM" id="CLU_020336_18_1_1"/>
<gene>
    <name evidence="3" type="ORF">GALMADRAFT_80812</name>
</gene>
<dbReference type="STRING" id="685588.A0A067S951"/>
<keyword evidence="4" id="KW-1185">Reference proteome</keyword>
<evidence type="ECO:0000256" key="1">
    <source>
        <dbReference type="SAM" id="SignalP"/>
    </source>
</evidence>
<dbReference type="PANTHER" id="PTHR43194:SF2">
    <property type="entry name" value="PEROXISOMAL MEMBRANE PROTEIN LPX1"/>
    <property type="match status" value="1"/>
</dbReference>
<evidence type="ECO:0000313" key="3">
    <source>
        <dbReference type="EMBL" id="KDR66432.1"/>
    </source>
</evidence>
<protein>
    <recommendedName>
        <fullName evidence="2">AB hydrolase-1 domain-containing protein</fullName>
    </recommendedName>
</protein>
<organism evidence="3 4">
    <name type="scientific">Galerina marginata (strain CBS 339.88)</name>
    <dbReference type="NCBI Taxonomy" id="685588"/>
    <lineage>
        <taxon>Eukaryota</taxon>
        <taxon>Fungi</taxon>
        <taxon>Dikarya</taxon>
        <taxon>Basidiomycota</taxon>
        <taxon>Agaricomycotina</taxon>
        <taxon>Agaricomycetes</taxon>
        <taxon>Agaricomycetidae</taxon>
        <taxon>Agaricales</taxon>
        <taxon>Agaricineae</taxon>
        <taxon>Strophariaceae</taxon>
        <taxon>Galerina</taxon>
    </lineage>
</organism>